<gene>
    <name evidence="1" type="ORF">SAMN05421721_11519</name>
</gene>
<dbReference type="AlphaFoldDB" id="A0A1I4SC30"/>
<accession>A0A1I4SC30</accession>
<dbReference type="STRING" id="195064.SAMN05421721_11519"/>
<evidence type="ECO:0000313" key="1">
    <source>
        <dbReference type="EMBL" id="SFM62029.1"/>
    </source>
</evidence>
<protein>
    <submittedName>
        <fullName evidence="1">Uncharacterized protein</fullName>
    </submittedName>
</protein>
<name>A0A1I4SC30_ECTMO</name>
<reference evidence="1 2" key="1">
    <citation type="submission" date="2016-10" db="EMBL/GenBank/DDBJ databases">
        <authorList>
            <person name="de Groot N.N."/>
        </authorList>
    </citation>
    <scope>NUCLEOTIDE SEQUENCE [LARGE SCALE GENOMIC DNA]</scope>
    <source>
        <strain evidence="1 2">DSM 4180</strain>
    </source>
</reference>
<sequence>MAARDQQGYVGIHNDRYGGMTPIGGLIKDAWVFGILPEDETCEGWTRQQLQQLHDQVAAAWDRHGLRVANLPPELRERHTRIHDAAIARARELGWIPGADVDPEME</sequence>
<dbReference type="OrthoDB" id="9791200at2"/>
<dbReference type="RefSeq" id="WP_090486652.1">
    <property type="nucleotide sequence ID" value="NZ_FOUO01000015.1"/>
</dbReference>
<organism evidence="1 2">
    <name type="scientific">Ectothiorhodospira mobilis</name>
    <dbReference type="NCBI Taxonomy" id="195064"/>
    <lineage>
        <taxon>Bacteria</taxon>
        <taxon>Pseudomonadati</taxon>
        <taxon>Pseudomonadota</taxon>
        <taxon>Gammaproteobacteria</taxon>
        <taxon>Chromatiales</taxon>
        <taxon>Ectothiorhodospiraceae</taxon>
        <taxon>Ectothiorhodospira</taxon>
    </lineage>
</organism>
<dbReference type="EMBL" id="FOUO01000015">
    <property type="protein sequence ID" value="SFM62029.1"/>
    <property type="molecule type" value="Genomic_DNA"/>
</dbReference>
<proteinExistence type="predicted"/>
<evidence type="ECO:0000313" key="2">
    <source>
        <dbReference type="Proteomes" id="UP000199556"/>
    </source>
</evidence>
<dbReference type="Proteomes" id="UP000199556">
    <property type="component" value="Unassembled WGS sequence"/>
</dbReference>
<keyword evidence="2" id="KW-1185">Reference proteome</keyword>